<name>A0A2Z5HRM7_9CAUD</name>
<keyword evidence="2" id="KW-1185">Reference proteome</keyword>
<evidence type="ECO:0000313" key="1">
    <source>
        <dbReference type="EMBL" id="AXC42500.1"/>
    </source>
</evidence>
<reference evidence="2" key="1">
    <citation type="submission" date="2018-05" db="EMBL/GenBank/DDBJ databases">
        <title>Host range determinants of Salmonella infecting bacteriophages.</title>
        <authorList>
            <person name="Gencay Y.E."/>
        </authorList>
    </citation>
    <scope>NUCLEOTIDE SEQUENCE [LARGE SCALE GENOMIC DNA]</scope>
</reference>
<dbReference type="GeneID" id="54996767"/>
<organism evidence="1 2">
    <name type="scientific">Salmonella phage S147</name>
    <dbReference type="NCBI Taxonomy" id="2231362"/>
    <lineage>
        <taxon>Viruses</taxon>
        <taxon>Duplodnaviria</taxon>
        <taxon>Heunggongvirae</taxon>
        <taxon>Uroviricota</taxon>
        <taxon>Caudoviricetes</taxon>
        <taxon>Demerecviridae</taxon>
        <taxon>Markadamsvirinae</taxon>
        <taxon>Epseptimavirus</taxon>
        <taxon>Epseptimavirus S147</taxon>
    </lineage>
</organism>
<dbReference type="Proteomes" id="UP000253277">
    <property type="component" value="Segment"/>
</dbReference>
<dbReference type="EMBL" id="MH370386">
    <property type="protein sequence ID" value="AXC42500.1"/>
    <property type="molecule type" value="Genomic_DNA"/>
</dbReference>
<dbReference type="KEGG" id="vg:54996767"/>
<sequence>MMKLKSGRGMLLVEISNTPVIFPDIDGVLNSSISHHHAPDSEKLFFGGDWVYKPLLQAFQNFLKPSPIMIVGVSSWFSVRNEMENVQIMTGLGLIDRFLGTTDFTGGGLSRGNSVLRFVEKHKLKHWCVLDDAGAMMYQFPTVIVNGRTGINLQDLNAISYMLEFSPDLEMCKALQKLKV</sequence>
<protein>
    <submittedName>
        <fullName evidence="1">Uncharacterized protein</fullName>
    </submittedName>
</protein>
<accession>A0A2Z5HRM7</accession>
<proteinExistence type="predicted"/>
<dbReference type="RefSeq" id="YP_009805941.1">
    <property type="nucleotide sequence ID" value="NC_048012.1"/>
</dbReference>
<dbReference type="Pfam" id="PF18143">
    <property type="entry name" value="HAD_SAK_2"/>
    <property type="match status" value="1"/>
</dbReference>
<evidence type="ECO:0000313" key="2">
    <source>
        <dbReference type="Proteomes" id="UP000253277"/>
    </source>
</evidence>